<dbReference type="Pfam" id="PF06097">
    <property type="entry name" value="DUF945"/>
    <property type="match status" value="1"/>
</dbReference>
<dbReference type="EMBL" id="UFRQ01000003">
    <property type="protein sequence ID" value="SUT94064.1"/>
    <property type="molecule type" value="Genomic_DNA"/>
</dbReference>
<keyword evidence="2" id="KW-1185">Reference proteome</keyword>
<reference evidence="1 2" key="1">
    <citation type="submission" date="2018-06" db="EMBL/GenBank/DDBJ databases">
        <authorList>
            <consortium name="Pathogen Informatics"/>
            <person name="Doyle S."/>
        </authorList>
    </citation>
    <scope>NUCLEOTIDE SEQUENCE [LARGE SCALE GENOMIC DNA]</scope>
    <source>
        <strain evidence="1 2">NCTC10801</strain>
    </source>
</reference>
<organism evidence="1 2">
    <name type="scientific">[Actinobacillus] rossii</name>
    <dbReference type="NCBI Taxonomy" id="123820"/>
    <lineage>
        <taxon>Bacteria</taxon>
        <taxon>Pseudomonadati</taxon>
        <taxon>Pseudomonadota</taxon>
        <taxon>Gammaproteobacteria</taxon>
        <taxon>Pasteurellales</taxon>
        <taxon>Pasteurellaceae</taxon>
    </lineage>
</organism>
<dbReference type="Proteomes" id="UP000254649">
    <property type="component" value="Unassembled WGS sequence"/>
</dbReference>
<evidence type="ECO:0000313" key="1">
    <source>
        <dbReference type="EMBL" id="SUT94064.1"/>
    </source>
</evidence>
<proteinExistence type="predicted"/>
<evidence type="ECO:0000313" key="2">
    <source>
        <dbReference type="Proteomes" id="UP000254649"/>
    </source>
</evidence>
<accession>A0A380TZH1</accession>
<dbReference type="AlphaFoldDB" id="A0A380TZH1"/>
<protein>
    <submittedName>
        <fullName evidence="1">Bacterial protein of uncharacterized function (DUF945)</fullName>
    </submittedName>
</protein>
<gene>
    <name evidence="1" type="primary">ydgA</name>
    <name evidence="1" type="ORF">NCTC10801_02101</name>
</gene>
<dbReference type="OrthoDB" id="5444681at2"/>
<dbReference type="InterPro" id="IPR010352">
    <property type="entry name" value="DUF945"/>
</dbReference>
<sequence length="480" mass="53293">MKKSTLAIAVVVGLGVIWTGGAYYTGYKAETEMKNQFEQANKELAKIFNANGIPLRVSNENLKFERGVFSSQVAYDTVIIGEQGEKMVLPFAGSFYHGPLPLNLVKKLNFAPTMFSADIGLVKNTQTEKWFVNESNPFTNEFTLSYSQKINGVLTSKLKDVVYDKAKLTLDLQLEYDTNRDGSDNKSTLLAKEIKIEDANIESGKTPRALVLNGVKLDVDVDKNAKEFKYLSNGNVVLKAEKIVFNGTDSDGKNINFETKNSVFHYKSNLKDQFVDYGVDYHLDDIKVNDVAIGKLQSNVEFNHLDASAIEKALEQSVNNGTLPADLEQSIGLAVIMNEPQIKATNLKIERESGKFAADLNIHLAKLDMTKISQNINLLSLFKTFTVNASLDKTLFLDAFSQIEQHEKGLSKEDADKQAQVALAEFISEGVRNNLFVEDGNVLKLNAHIEGEYLNFNDKKISNQELQGLLFLLALGMGSD</sequence>
<name>A0A380TZH1_9PAST</name>